<dbReference type="Proteomes" id="UP000481858">
    <property type="component" value="Unassembled WGS sequence"/>
</dbReference>
<dbReference type="EMBL" id="WUBL01000218">
    <property type="protein sequence ID" value="KAF2963282.1"/>
    <property type="molecule type" value="Genomic_DNA"/>
</dbReference>
<dbReference type="AlphaFoldDB" id="A0A7C8IPK9"/>
<protein>
    <submittedName>
        <fullName evidence="2">Uncharacterized protein</fullName>
    </submittedName>
</protein>
<evidence type="ECO:0000313" key="2">
    <source>
        <dbReference type="EMBL" id="KAF2963282.1"/>
    </source>
</evidence>
<keyword evidence="3" id="KW-1185">Reference proteome</keyword>
<dbReference type="OrthoDB" id="4772602at2759"/>
<feature type="compositionally biased region" description="Basic residues" evidence="1">
    <location>
        <begin position="150"/>
        <end position="162"/>
    </location>
</feature>
<accession>A0A7C8IPK9</accession>
<organism evidence="2 3">
    <name type="scientific">Xylaria multiplex</name>
    <dbReference type="NCBI Taxonomy" id="323545"/>
    <lineage>
        <taxon>Eukaryota</taxon>
        <taxon>Fungi</taxon>
        <taxon>Dikarya</taxon>
        <taxon>Ascomycota</taxon>
        <taxon>Pezizomycotina</taxon>
        <taxon>Sordariomycetes</taxon>
        <taxon>Xylariomycetidae</taxon>
        <taxon>Xylariales</taxon>
        <taxon>Xylariaceae</taxon>
        <taxon>Xylaria</taxon>
    </lineage>
</organism>
<evidence type="ECO:0000256" key="1">
    <source>
        <dbReference type="SAM" id="MobiDB-lite"/>
    </source>
</evidence>
<feature type="region of interest" description="Disordered" evidence="1">
    <location>
        <begin position="140"/>
        <end position="201"/>
    </location>
</feature>
<feature type="compositionally biased region" description="Basic and acidic residues" evidence="1">
    <location>
        <begin position="163"/>
        <end position="173"/>
    </location>
</feature>
<comment type="caution">
    <text evidence="2">The sequence shown here is derived from an EMBL/GenBank/DDBJ whole genome shotgun (WGS) entry which is preliminary data.</text>
</comment>
<reference evidence="2 3" key="1">
    <citation type="submission" date="2019-12" db="EMBL/GenBank/DDBJ databases">
        <title>Draft genome sequence of the ascomycete Xylaria multiplex DSM 110363.</title>
        <authorList>
            <person name="Buettner E."/>
            <person name="Kellner H."/>
        </authorList>
    </citation>
    <scope>NUCLEOTIDE SEQUENCE [LARGE SCALE GENOMIC DNA]</scope>
    <source>
        <strain evidence="2 3">DSM 110363</strain>
    </source>
</reference>
<gene>
    <name evidence="2" type="ORF">GQX73_g10295</name>
</gene>
<name>A0A7C8IPK9_9PEZI</name>
<sequence>MPFTRKNFKLPLGPPARLIAFMPRAKGLREYAEQHCIRASALSDVDIAISLAFVAFGRHPDMYPDTRESLIDVFGLGYDYADETVADRIRRYQAPKHVKTAHGLVEWYMEREFPSTYAENQARLHFTMYDGFEEVEYNAPNYEDQDNASRRTRKRQHPGQRGRVHENDARGDEGDIENGGGNDNDNAMPPPAKETTATTLAGWNTSRISIGVVGNR</sequence>
<dbReference type="InParanoid" id="A0A7C8IPK9"/>
<proteinExistence type="predicted"/>
<evidence type="ECO:0000313" key="3">
    <source>
        <dbReference type="Proteomes" id="UP000481858"/>
    </source>
</evidence>